<feature type="region of interest" description="Disordered" evidence="1">
    <location>
        <begin position="120"/>
        <end position="195"/>
    </location>
</feature>
<evidence type="ECO:0000256" key="1">
    <source>
        <dbReference type="SAM" id="MobiDB-lite"/>
    </source>
</evidence>
<feature type="compositionally biased region" description="Low complexity" evidence="1">
    <location>
        <begin position="249"/>
        <end position="266"/>
    </location>
</feature>
<feature type="compositionally biased region" description="Low complexity" evidence="1">
    <location>
        <begin position="215"/>
        <end position="230"/>
    </location>
</feature>
<evidence type="ECO:0000313" key="3">
    <source>
        <dbReference type="Proteomes" id="UP000502823"/>
    </source>
</evidence>
<keyword evidence="3" id="KW-1185">Reference proteome</keyword>
<feature type="compositionally biased region" description="Low complexity" evidence="1">
    <location>
        <begin position="135"/>
        <end position="177"/>
    </location>
</feature>
<protein>
    <submittedName>
        <fullName evidence="2">Uncharacterized protein</fullName>
    </submittedName>
</protein>
<dbReference type="AlphaFoldDB" id="A0A6L2QD15"/>
<evidence type="ECO:0000313" key="2">
    <source>
        <dbReference type="EMBL" id="GFG41035.1"/>
    </source>
</evidence>
<comment type="caution">
    <text evidence="2">The sequence shown here is derived from an EMBL/GenBank/DDBJ whole genome shotgun (WGS) entry which is preliminary data.</text>
</comment>
<accession>A0A6L2QD15</accession>
<feature type="region of interest" description="Disordered" evidence="1">
    <location>
        <begin position="215"/>
        <end position="324"/>
    </location>
</feature>
<dbReference type="InParanoid" id="A0A6L2QD15"/>
<sequence length="324" mass="33222">MSYPDFQAAARQQLERLPRRQTQTASSTNSAGAGTATAATTAATGAHTTVPVDATLSQAAPSNSQFLLSRCMDSSLTDLELQSVEQERADRSLFVQELVLATLTEGAASLLLDGLSPDCASGSRKECEEMSSRASPGNEGSSNGNSGSPRASPSTSSAFETGPQQQSGLQQHQQQQQKATSLMVQKRSSPRSSGNLAGAASLALLLPRQQQIPAGASSSSLAAQQQPTQPYDLRGGIRSNVGGGGGGLLATQQQQQQQPPVRVVTGTGTIREVVPSTAVVGGGYGGRGGSVRGGAGAGSPGPTRRKPVRPLEGRNQSTEPPPPH</sequence>
<feature type="region of interest" description="Disordered" evidence="1">
    <location>
        <begin position="1"/>
        <end position="42"/>
    </location>
</feature>
<gene>
    <name evidence="2" type="ORF">Cfor_06805</name>
</gene>
<feature type="compositionally biased region" description="Low complexity" evidence="1">
    <location>
        <begin position="24"/>
        <end position="42"/>
    </location>
</feature>
<proteinExistence type="predicted"/>
<name>A0A6L2QD15_COPFO</name>
<reference evidence="3" key="1">
    <citation type="submission" date="2020-01" db="EMBL/GenBank/DDBJ databases">
        <title>Draft genome sequence of the Termite Coptotermes fromosanus.</title>
        <authorList>
            <person name="Itakura S."/>
            <person name="Yosikawa Y."/>
            <person name="Umezawa K."/>
        </authorList>
    </citation>
    <scope>NUCLEOTIDE SEQUENCE [LARGE SCALE GENOMIC DNA]</scope>
</reference>
<feature type="compositionally biased region" description="Polar residues" evidence="1">
    <location>
        <begin position="178"/>
        <end position="191"/>
    </location>
</feature>
<dbReference type="EMBL" id="BLKM01003049">
    <property type="protein sequence ID" value="GFG41035.1"/>
    <property type="molecule type" value="Genomic_DNA"/>
</dbReference>
<feature type="compositionally biased region" description="Gly residues" evidence="1">
    <location>
        <begin position="280"/>
        <end position="299"/>
    </location>
</feature>
<organism evidence="2 3">
    <name type="scientific">Coptotermes formosanus</name>
    <name type="common">Formosan subterranean termite</name>
    <dbReference type="NCBI Taxonomy" id="36987"/>
    <lineage>
        <taxon>Eukaryota</taxon>
        <taxon>Metazoa</taxon>
        <taxon>Ecdysozoa</taxon>
        <taxon>Arthropoda</taxon>
        <taxon>Hexapoda</taxon>
        <taxon>Insecta</taxon>
        <taxon>Pterygota</taxon>
        <taxon>Neoptera</taxon>
        <taxon>Polyneoptera</taxon>
        <taxon>Dictyoptera</taxon>
        <taxon>Blattodea</taxon>
        <taxon>Blattoidea</taxon>
        <taxon>Termitoidae</taxon>
        <taxon>Rhinotermitidae</taxon>
        <taxon>Coptotermes</taxon>
    </lineage>
</organism>
<dbReference type="OrthoDB" id="7873042at2759"/>
<dbReference type="Proteomes" id="UP000502823">
    <property type="component" value="Unassembled WGS sequence"/>
</dbReference>